<evidence type="ECO:0000256" key="1">
    <source>
        <dbReference type="ARBA" id="ARBA00004496"/>
    </source>
</evidence>
<evidence type="ECO:0000313" key="8">
    <source>
        <dbReference type="EMBL" id="KQB54773.1"/>
    </source>
</evidence>
<dbReference type="PANTHER" id="PTHR11735:SF11">
    <property type="entry name" value="TRNA THREONYLCARBAMOYLADENOSINE BIOSYNTHESIS PROTEIN TSAB"/>
    <property type="match status" value="1"/>
</dbReference>
<dbReference type="Pfam" id="PF00814">
    <property type="entry name" value="TsaD"/>
    <property type="match status" value="1"/>
</dbReference>
<keyword evidence="9" id="KW-1185">Reference proteome</keyword>
<comment type="subcellular location">
    <subcellularLocation>
        <location evidence="1">Cytoplasm</location>
    </subcellularLocation>
</comment>
<name>A0A0Q0T4Y5_9PSED</name>
<proteinExistence type="inferred from homology"/>
<dbReference type="PANTHER" id="PTHR11735">
    <property type="entry name" value="TRNA N6-ADENOSINE THREONYLCARBAMOYLTRANSFERASE"/>
    <property type="match status" value="1"/>
</dbReference>
<comment type="caution">
    <text evidence="8">The sequence shown here is derived from an EMBL/GenBank/DDBJ whole genome shotgun (WGS) entry which is preliminary data.</text>
</comment>
<comment type="similarity">
    <text evidence="2">Belongs to the KAE1 / TsaD family. TsaB subfamily.</text>
</comment>
<evidence type="ECO:0000256" key="6">
    <source>
        <dbReference type="ARBA" id="ARBA00032446"/>
    </source>
</evidence>
<protein>
    <recommendedName>
        <fullName evidence="3">tRNA threonylcarbamoyladenosine biosynthesis protein TsaB</fullName>
    </recommendedName>
    <alternativeName>
        <fullName evidence="6">t(6)A37 threonylcarbamoyladenosine biosynthesis protein TsaB</fullName>
    </alternativeName>
</protein>
<dbReference type="AlphaFoldDB" id="A0A0Q0T4Y5"/>
<dbReference type="EMBL" id="LLWH01000049">
    <property type="protein sequence ID" value="KQB54773.1"/>
    <property type="molecule type" value="Genomic_DNA"/>
</dbReference>
<dbReference type="NCBIfam" id="TIGR03725">
    <property type="entry name" value="T6A_YeaZ"/>
    <property type="match status" value="1"/>
</dbReference>
<reference evidence="8 9" key="1">
    <citation type="submission" date="2015-10" db="EMBL/GenBank/DDBJ databases">
        <title>Pseudomonas helleri sp. nov. and Pseudomonas weihenstephanensis sp. nov., isolated from raw cows milk.</title>
        <authorList>
            <person name="Von Neubeck M."/>
            <person name="Huptas C."/>
            <person name="Wenning M."/>
            <person name="Scherer S."/>
        </authorList>
    </citation>
    <scope>NUCLEOTIDE SEQUENCE [LARGE SCALE GENOMIC DNA]</scope>
    <source>
        <strain evidence="8 9">BSTT44</strain>
    </source>
</reference>
<dbReference type="InterPro" id="IPR000905">
    <property type="entry name" value="Gcp-like_dom"/>
</dbReference>
<organism evidence="8 9">
    <name type="scientific">Pseudomonas endophytica</name>
    <dbReference type="NCBI Taxonomy" id="1563157"/>
    <lineage>
        <taxon>Bacteria</taxon>
        <taxon>Pseudomonadati</taxon>
        <taxon>Pseudomonadota</taxon>
        <taxon>Gammaproteobacteria</taxon>
        <taxon>Pseudomonadales</taxon>
        <taxon>Pseudomonadaceae</taxon>
        <taxon>Pseudomonas</taxon>
    </lineage>
</organism>
<gene>
    <name evidence="8" type="ORF">AQS70_20775</name>
</gene>
<feature type="domain" description="Gcp-like" evidence="7">
    <location>
        <begin position="30"/>
        <end position="136"/>
    </location>
</feature>
<evidence type="ECO:0000256" key="3">
    <source>
        <dbReference type="ARBA" id="ARBA00019012"/>
    </source>
</evidence>
<evidence type="ECO:0000259" key="7">
    <source>
        <dbReference type="Pfam" id="PF00814"/>
    </source>
</evidence>
<keyword evidence="4" id="KW-0963">Cytoplasm</keyword>
<dbReference type="Proteomes" id="UP000050342">
    <property type="component" value="Unassembled WGS sequence"/>
</dbReference>
<dbReference type="Gene3D" id="3.30.420.40">
    <property type="match status" value="2"/>
</dbReference>
<sequence>MSTLLALDTATEACSVALLHDGKVTSHYEVIPRLHAQKLLPMIKELLAQAGVELSAVEAIAFGRGPGAFTGVRIAIGVVQGLAFALERPVLPISNLAVLAQRAYREHGATQVASAIDARMDEVYWGCYREQAGEMRLHGVEAVLPPQVAALPAGASGEWFGAGTGWGYAERLSLKPYAMDAGMLPHAEDLLTLARFAWARGEAILADDAQPVYLRDKVAATRAERNLI</sequence>
<evidence type="ECO:0000256" key="2">
    <source>
        <dbReference type="ARBA" id="ARBA00010493"/>
    </source>
</evidence>
<evidence type="ECO:0000256" key="5">
    <source>
        <dbReference type="ARBA" id="ARBA00022694"/>
    </source>
</evidence>
<evidence type="ECO:0000256" key="4">
    <source>
        <dbReference type="ARBA" id="ARBA00022490"/>
    </source>
</evidence>
<dbReference type="STRING" id="1563157.AQS70_20775"/>
<accession>A0A0Q0T4Y5</accession>
<dbReference type="FunFam" id="3.30.420.40:FF:000097">
    <property type="entry name" value="tRNA threonylcarbamoyladenosine biosynthesis protein TsaB"/>
    <property type="match status" value="1"/>
</dbReference>
<dbReference type="InterPro" id="IPR043129">
    <property type="entry name" value="ATPase_NBD"/>
</dbReference>
<dbReference type="GO" id="GO:0005829">
    <property type="term" value="C:cytosol"/>
    <property type="evidence" value="ECO:0007669"/>
    <property type="project" value="TreeGrafter"/>
</dbReference>
<dbReference type="OrthoDB" id="9809995at2"/>
<dbReference type="InterPro" id="IPR022496">
    <property type="entry name" value="T6A_TsaB"/>
</dbReference>
<dbReference type="SUPFAM" id="SSF53067">
    <property type="entry name" value="Actin-like ATPase domain"/>
    <property type="match status" value="2"/>
</dbReference>
<keyword evidence="5" id="KW-0819">tRNA processing</keyword>
<dbReference type="CDD" id="cd24032">
    <property type="entry name" value="ASKHA_NBD_TsaB"/>
    <property type="match status" value="1"/>
</dbReference>
<dbReference type="GO" id="GO:0002949">
    <property type="term" value="P:tRNA threonylcarbamoyladenosine modification"/>
    <property type="evidence" value="ECO:0007669"/>
    <property type="project" value="InterPro"/>
</dbReference>
<evidence type="ECO:0000313" key="9">
    <source>
        <dbReference type="Proteomes" id="UP000050342"/>
    </source>
</evidence>
<dbReference type="RefSeq" id="WP_055101842.1">
    <property type="nucleotide sequence ID" value="NZ_LLWH01000049.1"/>
</dbReference>